<evidence type="ECO:0000313" key="3">
    <source>
        <dbReference type="Ensembl" id="ENSLBEP00000030153.1"/>
    </source>
</evidence>
<proteinExistence type="predicted"/>
<protein>
    <submittedName>
        <fullName evidence="3">Ladderlectin-like</fullName>
    </submittedName>
</protein>
<evidence type="ECO:0000313" key="4">
    <source>
        <dbReference type="Proteomes" id="UP000261660"/>
    </source>
</evidence>
<dbReference type="InterPro" id="IPR001304">
    <property type="entry name" value="C-type_lectin-like"/>
</dbReference>
<evidence type="ECO:0000256" key="1">
    <source>
        <dbReference type="SAM" id="SignalP"/>
    </source>
</evidence>
<organism evidence="3 4">
    <name type="scientific">Labrus bergylta</name>
    <name type="common">ballan wrasse</name>
    <dbReference type="NCBI Taxonomy" id="56723"/>
    <lineage>
        <taxon>Eukaryota</taxon>
        <taxon>Metazoa</taxon>
        <taxon>Chordata</taxon>
        <taxon>Craniata</taxon>
        <taxon>Vertebrata</taxon>
        <taxon>Euteleostomi</taxon>
        <taxon>Actinopterygii</taxon>
        <taxon>Neopterygii</taxon>
        <taxon>Teleostei</taxon>
        <taxon>Neoteleostei</taxon>
        <taxon>Acanthomorphata</taxon>
        <taxon>Eupercaria</taxon>
        <taxon>Labriformes</taxon>
        <taxon>Labridae</taxon>
        <taxon>Labrus</taxon>
    </lineage>
</organism>
<dbReference type="SUPFAM" id="SSF56436">
    <property type="entry name" value="C-type lectin-like"/>
    <property type="match status" value="1"/>
</dbReference>
<dbReference type="InterPro" id="IPR016187">
    <property type="entry name" value="CTDL_fold"/>
</dbReference>
<feature type="chain" id="PRO_5018744794" evidence="1">
    <location>
        <begin position="20"/>
        <end position="144"/>
    </location>
</feature>
<feature type="signal peptide" evidence="1">
    <location>
        <begin position="1"/>
        <end position="19"/>
    </location>
</feature>
<dbReference type="Ensembl" id="ENSLBET00000031558.1">
    <property type="protein sequence ID" value="ENSLBEP00000030153.1"/>
    <property type="gene ID" value="ENSLBEG00000022780.1"/>
</dbReference>
<dbReference type="InterPro" id="IPR050111">
    <property type="entry name" value="C-type_lectin/snaclec_domain"/>
</dbReference>
<dbReference type="Pfam" id="PF00059">
    <property type="entry name" value="Lectin_C"/>
    <property type="match status" value="1"/>
</dbReference>
<sequence>MKMLTVLLLVCAATALTDAADCPSGWTQYSGRCFLYVPTAMRWGEAERNCQSQGGNLASVHSYNEYHFIQGMITSQTREYPETWIGGSDALERTWLWSDGSYFIFSNWCRGQPDNLFNQDCLLMNFTGKSSKTFGLTLQVVLMK</sequence>
<dbReference type="SMART" id="SM00034">
    <property type="entry name" value="CLECT"/>
    <property type="match status" value="1"/>
</dbReference>
<dbReference type="Proteomes" id="UP000261660">
    <property type="component" value="Unplaced"/>
</dbReference>
<dbReference type="InterPro" id="IPR016186">
    <property type="entry name" value="C-type_lectin-like/link_sf"/>
</dbReference>
<name>A0A3Q3GH00_9LABR</name>
<feature type="domain" description="C-type lectin" evidence="2">
    <location>
        <begin position="29"/>
        <end position="129"/>
    </location>
</feature>
<dbReference type="PRINTS" id="PR00356">
    <property type="entry name" value="ANTIFREEZEII"/>
</dbReference>
<reference evidence="3" key="1">
    <citation type="submission" date="2025-08" db="UniProtKB">
        <authorList>
            <consortium name="Ensembl"/>
        </authorList>
    </citation>
    <scope>IDENTIFICATION</scope>
</reference>
<dbReference type="Gene3D" id="3.10.100.10">
    <property type="entry name" value="Mannose-Binding Protein A, subunit A"/>
    <property type="match status" value="1"/>
</dbReference>
<accession>A0A3Q3GH00</accession>
<keyword evidence="1" id="KW-0732">Signal</keyword>
<keyword evidence="4" id="KW-1185">Reference proteome</keyword>
<evidence type="ECO:0000259" key="2">
    <source>
        <dbReference type="PROSITE" id="PS50041"/>
    </source>
</evidence>
<dbReference type="GeneTree" id="ENSGT00940000161814"/>
<dbReference type="CDD" id="cd00037">
    <property type="entry name" value="CLECT"/>
    <property type="match status" value="1"/>
</dbReference>
<reference evidence="3" key="2">
    <citation type="submission" date="2025-09" db="UniProtKB">
        <authorList>
            <consortium name="Ensembl"/>
        </authorList>
    </citation>
    <scope>IDENTIFICATION</scope>
</reference>
<dbReference type="PANTHER" id="PTHR22803">
    <property type="entry name" value="MANNOSE, PHOSPHOLIPASE, LECTIN RECEPTOR RELATED"/>
    <property type="match status" value="1"/>
</dbReference>
<dbReference type="AlphaFoldDB" id="A0A3Q3GH00"/>
<dbReference type="InterPro" id="IPR002353">
    <property type="entry name" value="AntifreezeII"/>
</dbReference>
<dbReference type="PROSITE" id="PS50041">
    <property type="entry name" value="C_TYPE_LECTIN_2"/>
    <property type="match status" value="1"/>
</dbReference>